<dbReference type="RefSeq" id="WP_090110315.1">
    <property type="nucleotide sequence ID" value="NZ_FNAT01000002.1"/>
</dbReference>
<keyword evidence="3" id="KW-1185">Reference proteome</keyword>
<protein>
    <submittedName>
        <fullName evidence="2">Ketosteroid isomerase homolog</fullName>
    </submittedName>
</protein>
<dbReference type="OrthoDB" id="953853at2"/>
<reference evidence="3" key="1">
    <citation type="submission" date="2016-10" db="EMBL/GenBank/DDBJ databases">
        <authorList>
            <person name="Varghese N."/>
            <person name="Submissions S."/>
        </authorList>
    </citation>
    <scope>NUCLEOTIDE SEQUENCE [LARGE SCALE GENOMIC DNA]</scope>
    <source>
        <strain evidence="3">DSM 21424</strain>
    </source>
</reference>
<evidence type="ECO:0000259" key="1">
    <source>
        <dbReference type="Pfam" id="PF13474"/>
    </source>
</evidence>
<dbReference type="STRING" id="521013.SAMN04488567_1290"/>
<dbReference type="Proteomes" id="UP000198922">
    <property type="component" value="Unassembled WGS sequence"/>
</dbReference>
<dbReference type="SUPFAM" id="SSF54427">
    <property type="entry name" value="NTF2-like"/>
    <property type="match status" value="1"/>
</dbReference>
<dbReference type="AlphaFoldDB" id="A0A1G7BYN0"/>
<proteinExistence type="predicted"/>
<sequence>MSDTDDVTAASERFYAALSRMAQGSADSMSEAWEHTAGVTALHPVGGREEGWDAVAGSFAAVAGMCSEGRIEMLGREVRTEGDLAYETGTESGRLTMAGRELRVDHRVTNIYHRSAEGWRMVHHHTDISPALLQIVEEARRPAGG</sequence>
<dbReference type="EMBL" id="FNAT01000002">
    <property type="protein sequence ID" value="SDE32181.1"/>
    <property type="molecule type" value="Genomic_DNA"/>
</dbReference>
<name>A0A1G7BYN0_9RHOB</name>
<evidence type="ECO:0000313" key="2">
    <source>
        <dbReference type="EMBL" id="SDE32181.1"/>
    </source>
</evidence>
<evidence type="ECO:0000313" key="3">
    <source>
        <dbReference type="Proteomes" id="UP000198922"/>
    </source>
</evidence>
<organism evidence="2 3">
    <name type="scientific">Limimaricola pyoseonensis</name>
    <dbReference type="NCBI Taxonomy" id="521013"/>
    <lineage>
        <taxon>Bacteria</taxon>
        <taxon>Pseudomonadati</taxon>
        <taxon>Pseudomonadota</taxon>
        <taxon>Alphaproteobacteria</taxon>
        <taxon>Rhodobacterales</taxon>
        <taxon>Paracoccaceae</taxon>
        <taxon>Limimaricola</taxon>
    </lineage>
</organism>
<dbReference type="InterPro" id="IPR037401">
    <property type="entry name" value="SnoaL-like"/>
</dbReference>
<gene>
    <name evidence="2" type="ORF">SAMN04488567_1290</name>
</gene>
<dbReference type="InterPro" id="IPR032710">
    <property type="entry name" value="NTF2-like_dom_sf"/>
</dbReference>
<feature type="domain" description="SnoaL-like" evidence="1">
    <location>
        <begin position="8"/>
        <end position="125"/>
    </location>
</feature>
<dbReference type="Pfam" id="PF13474">
    <property type="entry name" value="SnoaL_3"/>
    <property type="match status" value="1"/>
</dbReference>
<accession>A0A1G7BYN0</accession>
<keyword evidence="2" id="KW-0413">Isomerase</keyword>
<dbReference type="GO" id="GO:0016853">
    <property type="term" value="F:isomerase activity"/>
    <property type="evidence" value="ECO:0007669"/>
    <property type="project" value="UniProtKB-KW"/>
</dbReference>
<dbReference type="Gene3D" id="3.10.450.50">
    <property type="match status" value="1"/>
</dbReference>